<evidence type="ECO:0008006" key="4">
    <source>
        <dbReference type="Google" id="ProtNLM"/>
    </source>
</evidence>
<feature type="coiled-coil region" evidence="1">
    <location>
        <begin position="76"/>
        <end position="103"/>
    </location>
</feature>
<dbReference type="Proteomes" id="UP000070352">
    <property type="component" value="Unassembled WGS sequence"/>
</dbReference>
<dbReference type="STRING" id="1413211.U473_01590"/>
<dbReference type="AlphaFoldDB" id="A0A135L1K2"/>
<dbReference type="RefSeq" id="WP_068722718.1">
    <property type="nucleotide sequence ID" value="NZ_LSKU01000001.1"/>
</dbReference>
<dbReference type="OrthoDB" id="2907017at2"/>
<keyword evidence="3" id="KW-1185">Reference proteome</keyword>
<organism evidence="2 3">
    <name type="scientific">Tepidibacillus decaturensis</name>
    <dbReference type="NCBI Taxonomy" id="1413211"/>
    <lineage>
        <taxon>Bacteria</taxon>
        <taxon>Bacillati</taxon>
        <taxon>Bacillota</taxon>
        <taxon>Bacilli</taxon>
        <taxon>Bacillales</taxon>
        <taxon>Bacillaceae</taxon>
        <taxon>Tepidibacillus</taxon>
    </lineage>
</organism>
<comment type="caution">
    <text evidence="2">The sequence shown here is derived from an EMBL/GenBank/DDBJ whole genome shotgun (WGS) entry which is preliminary data.</text>
</comment>
<reference evidence="2 3" key="1">
    <citation type="submission" date="2016-02" db="EMBL/GenBank/DDBJ databases">
        <title>Draft Genome for Tepidibacillus decaturensis nov. sp. Strain Z9, an Anaerobic, Moderately Thermophilic and Heterotrophic Bacterium from Deep Subsurface of the Illinois Basin, USA.</title>
        <authorList>
            <person name="Dong Y."/>
            <person name="Chang J.Y."/>
            <person name="Sanford R."/>
            <person name="Fouke B.W."/>
        </authorList>
    </citation>
    <scope>NUCLEOTIDE SEQUENCE [LARGE SCALE GENOMIC DNA]</scope>
    <source>
        <strain evidence="2 3">Z9</strain>
    </source>
</reference>
<evidence type="ECO:0000256" key="1">
    <source>
        <dbReference type="SAM" id="Coils"/>
    </source>
</evidence>
<evidence type="ECO:0000313" key="2">
    <source>
        <dbReference type="EMBL" id="KXG42865.1"/>
    </source>
</evidence>
<accession>A0A135L1K2</accession>
<dbReference type="NCBIfam" id="TIGR01637">
    <property type="entry name" value="phage_arpU"/>
    <property type="match status" value="1"/>
</dbReference>
<keyword evidence="1" id="KW-0175">Coiled coil</keyword>
<sequence length="145" mass="16706">MEQLSFLEKEIPKSLYVRKVERILYEYPALKASQENEKELEKAGLGNLFPSLISSYEDSIRGTDISNTTEKFGIKRAEKALKIMQIERALNALNHEEKRLVKEKYFNPAFPSDIRVYTSLNLGSTAYYKLKDQTIRKVATALNII</sequence>
<name>A0A135L1K2_9BACI</name>
<dbReference type="InterPro" id="IPR006524">
    <property type="entry name" value="ArpU-like"/>
</dbReference>
<proteinExistence type="predicted"/>
<protein>
    <recommendedName>
        <fullName evidence="4">ArpU family transcriptional regulator</fullName>
    </recommendedName>
</protein>
<gene>
    <name evidence="2" type="ORF">U473_01590</name>
</gene>
<evidence type="ECO:0000313" key="3">
    <source>
        <dbReference type="Proteomes" id="UP000070352"/>
    </source>
</evidence>
<dbReference type="EMBL" id="LSKU01000001">
    <property type="protein sequence ID" value="KXG42865.1"/>
    <property type="molecule type" value="Genomic_DNA"/>
</dbReference>